<dbReference type="InterPro" id="IPR000718">
    <property type="entry name" value="Peptidase_M13"/>
</dbReference>
<evidence type="ECO:0000313" key="6">
    <source>
        <dbReference type="Proteomes" id="UP000288716"/>
    </source>
</evidence>
<keyword evidence="3" id="KW-1133">Transmembrane helix</keyword>
<feature type="compositionally biased region" description="Basic and acidic residues" evidence="2">
    <location>
        <begin position="1"/>
        <end position="11"/>
    </location>
</feature>
<feature type="domain" description="Peptidase M13 N-terminal" evidence="4">
    <location>
        <begin position="147"/>
        <end position="290"/>
    </location>
</feature>
<proteinExistence type="inferred from homology"/>
<dbReference type="Gene3D" id="3.40.390.10">
    <property type="entry name" value="Collagenase (Catalytic Domain)"/>
    <property type="match status" value="1"/>
</dbReference>
<keyword evidence="6" id="KW-1185">Reference proteome</keyword>
<dbReference type="AlphaFoldDB" id="A0A443SC60"/>
<dbReference type="Gene3D" id="1.10.1380.10">
    <property type="entry name" value="Neutral endopeptidase , domain2"/>
    <property type="match status" value="2"/>
</dbReference>
<organism evidence="5 6">
    <name type="scientific">Leptotrombidium deliense</name>
    <dbReference type="NCBI Taxonomy" id="299467"/>
    <lineage>
        <taxon>Eukaryota</taxon>
        <taxon>Metazoa</taxon>
        <taxon>Ecdysozoa</taxon>
        <taxon>Arthropoda</taxon>
        <taxon>Chelicerata</taxon>
        <taxon>Arachnida</taxon>
        <taxon>Acari</taxon>
        <taxon>Acariformes</taxon>
        <taxon>Trombidiformes</taxon>
        <taxon>Prostigmata</taxon>
        <taxon>Anystina</taxon>
        <taxon>Parasitengona</taxon>
        <taxon>Trombiculoidea</taxon>
        <taxon>Trombiculidae</taxon>
        <taxon>Leptotrombidium</taxon>
    </lineage>
</organism>
<dbReference type="PROSITE" id="PS51885">
    <property type="entry name" value="NEPRILYSIN"/>
    <property type="match status" value="1"/>
</dbReference>
<feature type="region of interest" description="Disordered" evidence="2">
    <location>
        <begin position="1"/>
        <end position="27"/>
    </location>
</feature>
<name>A0A443SC60_9ACAR</name>
<evidence type="ECO:0000256" key="2">
    <source>
        <dbReference type="SAM" id="MobiDB-lite"/>
    </source>
</evidence>
<keyword evidence="3" id="KW-0472">Membrane</keyword>
<evidence type="ECO:0000259" key="4">
    <source>
        <dbReference type="Pfam" id="PF05649"/>
    </source>
</evidence>
<gene>
    <name evidence="5" type="ORF">B4U80_13122</name>
</gene>
<dbReference type="OrthoDB" id="7613900at2759"/>
<dbReference type="Proteomes" id="UP000288716">
    <property type="component" value="Unassembled WGS sequence"/>
</dbReference>
<dbReference type="InterPro" id="IPR008753">
    <property type="entry name" value="Peptidase_M13_N"/>
</dbReference>
<sequence>MPEDVESKETDAFTQNRTTSGQQKSKSYMDLRDKNKLMKIGVVALIVFILALLLIIIVLAIVKIRMAKDGEHDDHSNDPDVCHTKKCVETAKYLYDNMDLSVDPCEDFYNYTCRGWGIHNPRPAGEMSWGVNTLVSKNLNKQLLEFRDEYGLEELHKLFKKVGGFPMITENWNDANFDWQKNYVYIDTAINSVSLFFTYKITRELLEDKKQFIEMSPANSFYVGSTLIDPNLKREDKLKAEKNFRDSLKEYLRNLRGYINEASLESDIKAFIDFEKKLATLVEQSQDEEDGDVIAIGEMPTKYKDVFNLILLIIY</sequence>
<feature type="compositionally biased region" description="Polar residues" evidence="2">
    <location>
        <begin position="12"/>
        <end position="26"/>
    </location>
</feature>
<evidence type="ECO:0000256" key="1">
    <source>
        <dbReference type="ARBA" id="ARBA00007357"/>
    </source>
</evidence>
<accession>A0A443SC60</accession>
<evidence type="ECO:0000256" key="3">
    <source>
        <dbReference type="SAM" id="Phobius"/>
    </source>
</evidence>
<dbReference type="GO" id="GO:0004222">
    <property type="term" value="F:metalloendopeptidase activity"/>
    <property type="evidence" value="ECO:0007669"/>
    <property type="project" value="InterPro"/>
</dbReference>
<reference evidence="5 6" key="1">
    <citation type="journal article" date="2018" name="Gigascience">
        <title>Genomes of trombidid mites reveal novel predicted allergens and laterally-transferred genes associated with secondary metabolism.</title>
        <authorList>
            <person name="Dong X."/>
            <person name="Chaisiri K."/>
            <person name="Xia D."/>
            <person name="Armstrong S.D."/>
            <person name="Fang Y."/>
            <person name="Donnelly M.J."/>
            <person name="Kadowaki T."/>
            <person name="McGarry J.W."/>
            <person name="Darby A.C."/>
            <person name="Makepeace B.L."/>
        </authorList>
    </citation>
    <scope>NUCLEOTIDE SEQUENCE [LARGE SCALE GENOMIC DNA]</scope>
    <source>
        <strain evidence="5">UoL-UT</strain>
    </source>
</reference>
<comment type="similarity">
    <text evidence="1">Belongs to the peptidase M13 family.</text>
</comment>
<dbReference type="PANTHER" id="PTHR11733:SF167">
    <property type="entry name" value="FI17812P1-RELATED"/>
    <property type="match status" value="1"/>
</dbReference>
<protein>
    <submittedName>
        <fullName evidence="5">Endothelin-converting enzyme 1-like isoform X2</fullName>
    </submittedName>
</protein>
<dbReference type="Pfam" id="PF05649">
    <property type="entry name" value="Peptidase_M13_N"/>
    <property type="match status" value="1"/>
</dbReference>
<keyword evidence="3" id="KW-0812">Transmembrane</keyword>
<dbReference type="SUPFAM" id="SSF55486">
    <property type="entry name" value="Metalloproteases ('zincins'), catalytic domain"/>
    <property type="match status" value="1"/>
</dbReference>
<dbReference type="EMBL" id="NCKV01004035">
    <property type="protein sequence ID" value="RWS25119.1"/>
    <property type="molecule type" value="Genomic_DNA"/>
</dbReference>
<evidence type="ECO:0000313" key="5">
    <source>
        <dbReference type="EMBL" id="RWS25119.1"/>
    </source>
</evidence>
<dbReference type="InterPro" id="IPR042089">
    <property type="entry name" value="Peptidase_M13_dom_2"/>
</dbReference>
<dbReference type="InterPro" id="IPR024079">
    <property type="entry name" value="MetalloPept_cat_dom_sf"/>
</dbReference>
<dbReference type="GO" id="GO:0005886">
    <property type="term" value="C:plasma membrane"/>
    <property type="evidence" value="ECO:0007669"/>
    <property type="project" value="TreeGrafter"/>
</dbReference>
<dbReference type="PANTHER" id="PTHR11733">
    <property type="entry name" value="ZINC METALLOPROTEASE FAMILY M13 NEPRILYSIN-RELATED"/>
    <property type="match status" value="1"/>
</dbReference>
<feature type="transmembrane region" description="Helical" evidence="3">
    <location>
        <begin position="40"/>
        <end position="62"/>
    </location>
</feature>
<dbReference type="GO" id="GO:0016485">
    <property type="term" value="P:protein processing"/>
    <property type="evidence" value="ECO:0007669"/>
    <property type="project" value="TreeGrafter"/>
</dbReference>
<comment type="caution">
    <text evidence="5">The sequence shown here is derived from an EMBL/GenBank/DDBJ whole genome shotgun (WGS) entry which is preliminary data.</text>
</comment>
<dbReference type="VEuPathDB" id="VectorBase:LDEU006921"/>